<dbReference type="Pfam" id="PF00005">
    <property type="entry name" value="ABC_tran"/>
    <property type="match status" value="2"/>
</dbReference>
<evidence type="ECO:0000256" key="6">
    <source>
        <dbReference type="ARBA" id="ARBA00022840"/>
    </source>
</evidence>
<accession>A0A5C8NU80</accession>
<dbReference type="GO" id="GO:0005524">
    <property type="term" value="F:ATP binding"/>
    <property type="evidence" value="ECO:0007669"/>
    <property type="project" value="UniProtKB-KW"/>
</dbReference>
<keyword evidence="2" id="KW-0813">Transport</keyword>
<evidence type="ECO:0000256" key="5">
    <source>
        <dbReference type="ARBA" id="ARBA00022741"/>
    </source>
</evidence>
<dbReference type="FunFam" id="3.40.50.300:FF:000016">
    <property type="entry name" value="Oligopeptide ABC transporter ATP-binding component"/>
    <property type="match status" value="1"/>
</dbReference>
<reference evidence="9 10" key="1">
    <citation type="submission" date="2019-06" db="EMBL/GenBank/DDBJ databases">
        <title>Quisquiliibacterium sp. nov., isolated from a maize field.</title>
        <authorList>
            <person name="Lin S.-Y."/>
            <person name="Tsai C.-F."/>
            <person name="Young C.-C."/>
        </authorList>
    </citation>
    <scope>NUCLEOTIDE SEQUENCE [LARGE SCALE GENOMIC DNA]</scope>
    <source>
        <strain evidence="9 10">CC-CFT501</strain>
    </source>
</reference>
<dbReference type="Gene3D" id="3.40.50.300">
    <property type="entry name" value="P-loop containing nucleotide triphosphate hydrolases"/>
    <property type="match status" value="2"/>
</dbReference>
<dbReference type="GO" id="GO:0016887">
    <property type="term" value="F:ATP hydrolysis activity"/>
    <property type="evidence" value="ECO:0007669"/>
    <property type="project" value="InterPro"/>
</dbReference>
<keyword evidence="4" id="KW-0997">Cell inner membrane</keyword>
<organism evidence="9 10">
    <name type="scientific">Zeimonas arvi</name>
    <dbReference type="NCBI Taxonomy" id="2498847"/>
    <lineage>
        <taxon>Bacteria</taxon>
        <taxon>Pseudomonadati</taxon>
        <taxon>Pseudomonadota</taxon>
        <taxon>Betaproteobacteria</taxon>
        <taxon>Burkholderiales</taxon>
        <taxon>Burkholderiaceae</taxon>
        <taxon>Zeimonas</taxon>
    </lineage>
</organism>
<comment type="caution">
    <text evidence="9">The sequence shown here is derived from an EMBL/GenBank/DDBJ whole genome shotgun (WGS) entry which is preliminary data.</text>
</comment>
<evidence type="ECO:0000256" key="2">
    <source>
        <dbReference type="ARBA" id="ARBA00022448"/>
    </source>
</evidence>
<dbReference type="Proteomes" id="UP000321548">
    <property type="component" value="Unassembled WGS sequence"/>
</dbReference>
<keyword evidence="10" id="KW-1185">Reference proteome</keyword>
<dbReference type="PANTHER" id="PTHR43776">
    <property type="entry name" value="TRANSPORT ATP-BINDING PROTEIN"/>
    <property type="match status" value="1"/>
</dbReference>
<sequence length="640" mass="69686">MPDSSECGFSDRGRGIADGRNRDPARVVHQLSRPGRPELHLLGLHDRSGAHHDPPELVAVGVSRHGDLRDRARPEPLRGCPQHGAQSQAIACTGGSAMNRGHAEALLEIRDLSVSLPRGGDRGFAVSGVSITVAPGEIVCVVGESGSGKSVLANAAMRLLPPSLEAKSGRILFEGQDLAVLSAEQMRELRGRRMAMIFQEPMTALNPVLTVGEQIDEALAVHGFGDSTTRGKRVLELLESMHLPDPGTLRGRYPFQLSGGQRQRVMIAMAMALEPRLLIADEPTTALDVTTQAQVLSLIRELRQRSGIGVLFITHDFGVVADLADRVVVMQTGRVVEAGPASRVLEAPADPYTRKLIAAVPRLADRRLQAQTREPLLVIRGLSKQYAARRSFFKRERAGVRAVDDVSLEIGRGETLGLVGESGSGKTTLGQIVARLIEPDGGSMRFDGVDLGKLRGRALRALRPRIQMVFQDPFASLNPRHRIRRIVTESAILAGVDPEEANRRLLETLERVGLEASAADRFPHEFSGGQRQRIGIARALVMRPELIVADEPVSALDVSVQAQVLELLEQIRRDLGLALLFITHDLRVASQLCDRVAVMQRGRIVEIGTPGTIFRQPAHEYTRSLIAAIPGQEWEIRRAA</sequence>
<dbReference type="SUPFAM" id="SSF52540">
    <property type="entry name" value="P-loop containing nucleoside triphosphate hydrolases"/>
    <property type="match status" value="2"/>
</dbReference>
<comment type="similarity">
    <text evidence="1">Belongs to the ABC transporter superfamily.</text>
</comment>
<dbReference type="GO" id="GO:0055085">
    <property type="term" value="P:transmembrane transport"/>
    <property type="evidence" value="ECO:0007669"/>
    <property type="project" value="UniProtKB-ARBA"/>
</dbReference>
<protein>
    <submittedName>
        <fullName evidence="9">ABC transporter ATP-binding protein</fullName>
    </submittedName>
</protein>
<dbReference type="GO" id="GO:0015833">
    <property type="term" value="P:peptide transport"/>
    <property type="evidence" value="ECO:0007669"/>
    <property type="project" value="InterPro"/>
</dbReference>
<gene>
    <name evidence="9" type="ORF">FHP08_13370</name>
</gene>
<dbReference type="InterPro" id="IPR050319">
    <property type="entry name" value="ABC_transp_ATP-bind"/>
</dbReference>
<dbReference type="InterPro" id="IPR003593">
    <property type="entry name" value="AAA+_ATPase"/>
</dbReference>
<evidence type="ECO:0000256" key="1">
    <source>
        <dbReference type="ARBA" id="ARBA00005417"/>
    </source>
</evidence>
<dbReference type="InterPro" id="IPR013563">
    <property type="entry name" value="Oligopep_ABC_C"/>
</dbReference>
<evidence type="ECO:0000313" key="9">
    <source>
        <dbReference type="EMBL" id="TXL64727.1"/>
    </source>
</evidence>
<evidence type="ECO:0000313" key="10">
    <source>
        <dbReference type="Proteomes" id="UP000321548"/>
    </source>
</evidence>
<dbReference type="Pfam" id="PF08352">
    <property type="entry name" value="oligo_HPY"/>
    <property type="match status" value="2"/>
</dbReference>
<feature type="region of interest" description="Disordered" evidence="7">
    <location>
        <begin position="1"/>
        <end position="23"/>
    </location>
</feature>
<dbReference type="CDD" id="cd03257">
    <property type="entry name" value="ABC_NikE_OppD_transporters"/>
    <property type="match status" value="2"/>
</dbReference>
<proteinExistence type="inferred from homology"/>
<dbReference type="EMBL" id="VDUY01000005">
    <property type="protein sequence ID" value="TXL64727.1"/>
    <property type="molecule type" value="Genomic_DNA"/>
</dbReference>
<keyword evidence="4" id="KW-0472">Membrane</keyword>
<dbReference type="InterPro" id="IPR003439">
    <property type="entry name" value="ABC_transporter-like_ATP-bd"/>
</dbReference>
<dbReference type="SMART" id="SM00382">
    <property type="entry name" value="AAA"/>
    <property type="match status" value="2"/>
</dbReference>
<dbReference type="PANTHER" id="PTHR43776:SF7">
    <property type="entry name" value="D,D-DIPEPTIDE TRANSPORT ATP-BINDING PROTEIN DDPF-RELATED"/>
    <property type="match status" value="1"/>
</dbReference>
<evidence type="ECO:0000256" key="3">
    <source>
        <dbReference type="ARBA" id="ARBA00022475"/>
    </source>
</evidence>
<evidence type="ECO:0000256" key="7">
    <source>
        <dbReference type="SAM" id="MobiDB-lite"/>
    </source>
</evidence>
<evidence type="ECO:0000256" key="4">
    <source>
        <dbReference type="ARBA" id="ARBA00022519"/>
    </source>
</evidence>
<evidence type="ECO:0000259" key="8">
    <source>
        <dbReference type="PROSITE" id="PS50893"/>
    </source>
</evidence>
<name>A0A5C8NU80_9BURK</name>
<feature type="domain" description="ABC transporter" evidence="8">
    <location>
        <begin position="107"/>
        <end position="357"/>
    </location>
</feature>
<dbReference type="NCBIfam" id="NF007739">
    <property type="entry name" value="PRK10419.1"/>
    <property type="match status" value="2"/>
</dbReference>
<dbReference type="NCBIfam" id="NF008453">
    <property type="entry name" value="PRK11308.1"/>
    <property type="match status" value="2"/>
</dbReference>
<dbReference type="PROSITE" id="PS50893">
    <property type="entry name" value="ABC_TRANSPORTER_2"/>
    <property type="match status" value="2"/>
</dbReference>
<keyword evidence="3" id="KW-1003">Cell membrane</keyword>
<feature type="domain" description="ABC transporter" evidence="8">
    <location>
        <begin position="387"/>
        <end position="626"/>
    </location>
</feature>
<dbReference type="PROSITE" id="PS00211">
    <property type="entry name" value="ABC_TRANSPORTER_1"/>
    <property type="match status" value="2"/>
</dbReference>
<keyword evidence="6 9" id="KW-0067">ATP-binding</keyword>
<dbReference type="InterPro" id="IPR017871">
    <property type="entry name" value="ABC_transporter-like_CS"/>
</dbReference>
<dbReference type="OrthoDB" id="9802772at2"/>
<dbReference type="InterPro" id="IPR027417">
    <property type="entry name" value="P-loop_NTPase"/>
</dbReference>
<dbReference type="AlphaFoldDB" id="A0A5C8NU80"/>
<feature type="compositionally biased region" description="Basic and acidic residues" evidence="7">
    <location>
        <begin position="9"/>
        <end position="23"/>
    </location>
</feature>
<keyword evidence="5" id="KW-0547">Nucleotide-binding</keyword>